<dbReference type="PANTHER" id="PTHR21562">
    <property type="entry name" value="NOTUM-RELATED"/>
    <property type="match status" value="1"/>
</dbReference>
<protein>
    <submittedName>
        <fullName evidence="2">Pectinacetylesterase domain protein</fullName>
    </submittedName>
</protein>
<dbReference type="Proteomes" id="UP000058857">
    <property type="component" value="Chromosome 1"/>
</dbReference>
<name>A0A0S2IS99_LEPBO</name>
<dbReference type="AlphaFoldDB" id="A0A0S2IS99"/>
<proteinExistence type="predicted"/>
<evidence type="ECO:0000256" key="1">
    <source>
        <dbReference type="SAM" id="Phobius"/>
    </source>
</evidence>
<dbReference type="PANTHER" id="PTHR21562:SF83">
    <property type="entry name" value="PECTIN ACETYLESTERASE 4"/>
    <property type="match status" value="1"/>
</dbReference>
<keyword evidence="1" id="KW-1133">Transmembrane helix</keyword>
<dbReference type="PATRIC" id="fig|280505.15.peg.2229"/>
<sequence>MKKTIEKELEKMKRWIIYFVAICLILAFTDCKKKDDDRDKMFLELFIADLLYNPYEKITPSAGTITVAGANYSNRAYNPSCSGSSGNTTFSFYRKKVSTSNKKLLINFMGGGACWSGYNCFGSNTTTYFNQLNTVPDLFVKFAFQGVMNANNALNPFKDYDVVFIPYCTGDLHFGSKDMTYTDPNTGSQVVVQHRGYDNVLAALKYIQSEYPGVQNVFVTGQSAGGYGTLLNYPIVRETITGLNTSAKVNMLIDASNGVVPNGFFSNLSTQWGADSSLPTWVTGITANYLTVGNPSIQDFFTKVSTYYLGLGDKTGQYTAIFDGNQRFFYKVMNIINAAPAYSNEKTTDPYDSSKTYSALFGDTDGSSVPDGTLASTDGSSCGWAQQAVTSMNGISGGAVNYSYYIAPGDVHTITTSEDMYKLGSGGTDFLVWLTTLSTGSKPGNVKCTTNGGDCVHSNFTKSKINLALGAATSDQSYANNKNLAATCGSVVGL</sequence>
<dbReference type="Gene3D" id="3.40.50.1820">
    <property type="entry name" value="alpha/beta hydrolase"/>
    <property type="match status" value="1"/>
</dbReference>
<dbReference type="InterPro" id="IPR004963">
    <property type="entry name" value="PAE/NOTUM"/>
</dbReference>
<feature type="transmembrane region" description="Helical" evidence="1">
    <location>
        <begin position="12"/>
        <end position="29"/>
    </location>
</feature>
<organism evidence="2">
    <name type="scientific">Leptospira borgpetersenii serovar Ballum</name>
    <dbReference type="NCBI Taxonomy" id="280505"/>
    <lineage>
        <taxon>Bacteria</taxon>
        <taxon>Pseudomonadati</taxon>
        <taxon>Spirochaetota</taxon>
        <taxon>Spirochaetia</taxon>
        <taxon>Leptospirales</taxon>
        <taxon>Leptospiraceae</taxon>
        <taxon>Leptospira</taxon>
    </lineage>
</organism>
<dbReference type="GO" id="GO:0016787">
    <property type="term" value="F:hydrolase activity"/>
    <property type="evidence" value="ECO:0007669"/>
    <property type="project" value="InterPro"/>
</dbReference>
<dbReference type="InterPro" id="IPR029058">
    <property type="entry name" value="AB_hydrolase_fold"/>
</dbReference>
<evidence type="ECO:0000313" key="2">
    <source>
        <dbReference type="EMBL" id="ALO26528.1"/>
    </source>
</evidence>
<dbReference type="Pfam" id="PF03283">
    <property type="entry name" value="PAE"/>
    <property type="match status" value="1"/>
</dbReference>
<dbReference type="EMBL" id="CP012029">
    <property type="protein sequence ID" value="ALO26528.1"/>
    <property type="molecule type" value="Genomic_DNA"/>
</dbReference>
<dbReference type="SUPFAM" id="SSF53474">
    <property type="entry name" value="alpha/beta-Hydrolases"/>
    <property type="match status" value="1"/>
</dbReference>
<accession>A0A0S2IS99</accession>
<evidence type="ECO:0000313" key="3">
    <source>
        <dbReference type="Proteomes" id="UP000058857"/>
    </source>
</evidence>
<gene>
    <name evidence="2" type="ORF">LBBP_02278</name>
</gene>
<keyword evidence="1" id="KW-0472">Membrane</keyword>
<reference evidence="2 3" key="1">
    <citation type="journal article" date="2015" name="PLoS Negl. Trop. Dis.">
        <title>Distribution of Plasmids in Distinct Leptospira Pathogenic Species.</title>
        <authorList>
            <person name="Wang Y."/>
            <person name="Zhuang X."/>
            <person name="Zhong Y."/>
            <person name="Zhang C."/>
            <person name="Zhang Y."/>
            <person name="Zeng L."/>
            <person name="Zhu Y."/>
            <person name="He P."/>
            <person name="Dong K."/>
            <person name="Pal U."/>
            <person name="Guo X."/>
            <person name="Qin J."/>
        </authorList>
    </citation>
    <scope>NUCLEOTIDE SEQUENCE [LARGE SCALE GENOMIC DNA]</scope>
    <source>
        <strain evidence="2 3">56604</strain>
    </source>
</reference>
<keyword evidence="1" id="KW-0812">Transmembrane</keyword>